<gene>
    <name evidence="1" type="ORF">PoMZ_02849</name>
</gene>
<evidence type="ECO:0000313" key="1">
    <source>
        <dbReference type="EMBL" id="QBZ57912.1"/>
    </source>
</evidence>
<evidence type="ECO:0000313" key="2">
    <source>
        <dbReference type="Proteomes" id="UP000294847"/>
    </source>
</evidence>
<reference evidence="1 2" key="1">
    <citation type="journal article" date="2019" name="Mol. Biol. Evol.">
        <title>Blast fungal genomes show frequent chromosomal changes, gene gains and losses, and effector gene turnover.</title>
        <authorList>
            <person name="Gomez Luciano L.B."/>
            <person name="Jason Tsai I."/>
            <person name="Chuma I."/>
            <person name="Tosa Y."/>
            <person name="Chen Y.H."/>
            <person name="Li J.Y."/>
            <person name="Li M.Y."/>
            <person name="Jade Lu M.Y."/>
            <person name="Nakayashiki H."/>
            <person name="Li W.H."/>
        </authorList>
    </citation>
    <scope>NUCLEOTIDE SEQUENCE [LARGE SCALE GENOMIC DNA]</scope>
    <source>
        <strain evidence="1">MZ5-1-6</strain>
    </source>
</reference>
<accession>A0A4P7N8C0</accession>
<dbReference type="Proteomes" id="UP000294847">
    <property type="component" value="Chromosome 3"/>
</dbReference>
<name>A0A4P7N8C0_PYROR</name>
<dbReference type="AlphaFoldDB" id="A0A4P7N8C0"/>
<proteinExistence type="predicted"/>
<protein>
    <submittedName>
        <fullName evidence="1">Uncharacterized protein</fullName>
    </submittedName>
</protein>
<sequence length="46" mass="5382">MAGSRYNHPAHRTYRLYQISRHVCDRCSRKLHNFSKHQGCSEGHVG</sequence>
<dbReference type="EMBL" id="CP034206">
    <property type="protein sequence ID" value="QBZ57912.1"/>
    <property type="molecule type" value="Genomic_DNA"/>
</dbReference>
<organism evidence="1 2">
    <name type="scientific">Pyricularia oryzae</name>
    <name type="common">Rice blast fungus</name>
    <name type="synonym">Magnaporthe oryzae</name>
    <dbReference type="NCBI Taxonomy" id="318829"/>
    <lineage>
        <taxon>Eukaryota</taxon>
        <taxon>Fungi</taxon>
        <taxon>Dikarya</taxon>
        <taxon>Ascomycota</taxon>
        <taxon>Pezizomycotina</taxon>
        <taxon>Sordariomycetes</taxon>
        <taxon>Sordariomycetidae</taxon>
        <taxon>Magnaporthales</taxon>
        <taxon>Pyriculariaceae</taxon>
        <taxon>Pyricularia</taxon>
    </lineage>
</organism>